<dbReference type="Gene3D" id="3.80.30.20">
    <property type="entry name" value="tm_1862 like domain"/>
    <property type="match status" value="1"/>
</dbReference>
<dbReference type="SUPFAM" id="SSF102114">
    <property type="entry name" value="Radical SAM enzymes"/>
    <property type="match status" value="1"/>
</dbReference>
<keyword evidence="5" id="KW-0411">Iron-sulfur</keyword>
<dbReference type="Proteomes" id="UP001594351">
    <property type="component" value="Unassembled WGS sequence"/>
</dbReference>
<dbReference type="PROSITE" id="PS51918">
    <property type="entry name" value="RADICAL_SAM"/>
    <property type="match status" value="1"/>
</dbReference>
<protein>
    <submittedName>
        <fullName evidence="7">B12-binding domain-containing radical SAM protein</fullName>
    </submittedName>
</protein>
<dbReference type="Gene3D" id="3.40.50.280">
    <property type="entry name" value="Cobalamin-binding domain"/>
    <property type="match status" value="1"/>
</dbReference>
<keyword evidence="2" id="KW-0949">S-adenosyl-L-methionine</keyword>
<comment type="caution">
    <text evidence="7">The sequence shown here is derived from an EMBL/GenBank/DDBJ whole genome shotgun (WGS) entry which is preliminary data.</text>
</comment>
<dbReference type="InterPro" id="IPR051198">
    <property type="entry name" value="BchE-like"/>
</dbReference>
<dbReference type="InterPro" id="IPR023404">
    <property type="entry name" value="rSAM_horseshoe"/>
</dbReference>
<reference evidence="7 8" key="1">
    <citation type="submission" date="2024-09" db="EMBL/GenBank/DDBJ databases">
        <title>Laminarin stimulates single cell rates of sulfate reduction while oxygen inhibits transcriptomic activity in coastal marine sediment.</title>
        <authorList>
            <person name="Lindsay M."/>
            <person name="Orcutt B."/>
            <person name="Emerson D."/>
            <person name="Stepanauskas R."/>
            <person name="D'Angelo T."/>
        </authorList>
    </citation>
    <scope>NUCLEOTIDE SEQUENCE [LARGE SCALE GENOMIC DNA]</scope>
    <source>
        <strain evidence="7">SAG AM-311-K15</strain>
    </source>
</reference>
<keyword evidence="4" id="KW-0408">Iron</keyword>
<accession>A0ABV6YSS2</accession>
<dbReference type="InterPro" id="IPR058240">
    <property type="entry name" value="rSAM_sf"/>
</dbReference>
<keyword evidence="3" id="KW-0479">Metal-binding</keyword>
<dbReference type="SMART" id="SM00729">
    <property type="entry name" value="Elp3"/>
    <property type="match status" value="1"/>
</dbReference>
<dbReference type="InterPro" id="IPR007197">
    <property type="entry name" value="rSAM"/>
</dbReference>
<gene>
    <name evidence="7" type="ORF">ACFL27_03055</name>
</gene>
<evidence type="ECO:0000256" key="1">
    <source>
        <dbReference type="ARBA" id="ARBA00001966"/>
    </source>
</evidence>
<dbReference type="Pfam" id="PF04055">
    <property type="entry name" value="Radical_SAM"/>
    <property type="match status" value="1"/>
</dbReference>
<evidence type="ECO:0000256" key="4">
    <source>
        <dbReference type="ARBA" id="ARBA00023004"/>
    </source>
</evidence>
<evidence type="ECO:0000259" key="6">
    <source>
        <dbReference type="PROSITE" id="PS51918"/>
    </source>
</evidence>
<evidence type="ECO:0000256" key="2">
    <source>
        <dbReference type="ARBA" id="ARBA00022691"/>
    </source>
</evidence>
<dbReference type="SFLD" id="SFLDS00029">
    <property type="entry name" value="Radical_SAM"/>
    <property type="match status" value="1"/>
</dbReference>
<name>A0ABV6YSS2_UNCC1</name>
<dbReference type="SFLD" id="SFLDG01082">
    <property type="entry name" value="B12-binding_domain_containing"/>
    <property type="match status" value="1"/>
</dbReference>
<dbReference type="PANTHER" id="PTHR43409">
    <property type="entry name" value="ANAEROBIC MAGNESIUM-PROTOPORPHYRIN IX MONOMETHYL ESTER CYCLASE-RELATED"/>
    <property type="match status" value="1"/>
</dbReference>
<dbReference type="CDD" id="cd01335">
    <property type="entry name" value="Radical_SAM"/>
    <property type="match status" value="1"/>
</dbReference>
<proteinExistence type="predicted"/>
<evidence type="ECO:0000256" key="3">
    <source>
        <dbReference type="ARBA" id="ARBA00022723"/>
    </source>
</evidence>
<dbReference type="InterPro" id="IPR006638">
    <property type="entry name" value="Elp3/MiaA/NifB-like_rSAM"/>
</dbReference>
<keyword evidence="8" id="KW-1185">Reference proteome</keyword>
<evidence type="ECO:0000313" key="7">
    <source>
        <dbReference type="EMBL" id="MFC1849166.1"/>
    </source>
</evidence>
<dbReference type="EMBL" id="JBHPBY010000024">
    <property type="protein sequence ID" value="MFC1849166.1"/>
    <property type="molecule type" value="Genomic_DNA"/>
</dbReference>
<evidence type="ECO:0000256" key="5">
    <source>
        <dbReference type="ARBA" id="ARBA00023014"/>
    </source>
</evidence>
<dbReference type="SFLD" id="SFLDG01123">
    <property type="entry name" value="methyltransferase_(Class_B)"/>
    <property type="match status" value="1"/>
</dbReference>
<dbReference type="InterPro" id="IPR034466">
    <property type="entry name" value="Methyltransferase_Class_B"/>
</dbReference>
<evidence type="ECO:0000313" key="8">
    <source>
        <dbReference type="Proteomes" id="UP001594351"/>
    </source>
</evidence>
<dbReference type="PANTHER" id="PTHR43409:SF16">
    <property type="entry name" value="SLR0320 PROTEIN"/>
    <property type="match status" value="1"/>
</dbReference>
<organism evidence="7 8">
    <name type="scientific">candidate division CSSED10-310 bacterium</name>
    <dbReference type="NCBI Taxonomy" id="2855610"/>
    <lineage>
        <taxon>Bacteria</taxon>
        <taxon>Bacteria division CSSED10-310</taxon>
    </lineage>
</organism>
<sequence length="487" mass="55435">MIKEASELKRKKIRKVLITNPASKIKITKEGRVIMPLNISFETPRMPLSMALMAGGLESQVEVCVIDAVNEELNREQLNKRIAAYQPDLTIINCSTPSIYEDMAIAGAARAKGSLTAVFGQHADAIPHEVMESHQEIDFCFIQEPEVVAGNFVRAWNENKPLQAVPGLAFRQPDNGIMVNDRHPSVSLEDFPKPARHLLKNELYRLPDGDLYTLVLASRGCPYNCPFCIAPPFHGSKLRLREPTSLVAEVEDVYHTMGIKSFLFQADLFTAHKQWVMEICELILAKKLKIRWICNSRVDTVDEEMLRMMRRAGCFLMAVGIESGSPQMLTILGKKPDLQKIKWMVNTCHKVGIKTNGSFVIGYPGETEETLAETEALVMQLPLDFAVFLTATPFPGTLFYQDVTRPDSPYTVHKEWNKFCYVDYTLQGGLPEETVKQFSDRMLRKYFLSFHYLKLRLSDLKHPVSFAKTIWYASKRFPHLIKAFRNR</sequence>
<comment type="cofactor">
    <cofactor evidence="1">
        <name>[4Fe-4S] cluster</name>
        <dbReference type="ChEBI" id="CHEBI:49883"/>
    </cofactor>
</comment>
<feature type="domain" description="Radical SAM core" evidence="6">
    <location>
        <begin position="207"/>
        <end position="431"/>
    </location>
</feature>